<dbReference type="Proteomes" id="UP000243106">
    <property type="component" value="Unassembled WGS sequence"/>
</dbReference>
<dbReference type="EMBL" id="FOXV01000003">
    <property type="protein sequence ID" value="SFQ30469.1"/>
    <property type="molecule type" value="Genomic_DNA"/>
</dbReference>
<protein>
    <recommendedName>
        <fullName evidence="2">DUF2059 domain-containing protein</fullName>
    </recommendedName>
</protein>
<dbReference type="Pfam" id="PF09832">
    <property type="entry name" value="DUF2059"/>
    <property type="match status" value="1"/>
</dbReference>
<evidence type="ECO:0000256" key="1">
    <source>
        <dbReference type="SAM" id="SignalP"/>
    </source>
</evidence>
<sequence length="268" mass="29343">MFHRAFAAAFAVSLASPGVAQTADDLLDALKIEETVAVMQAEGRDYGRDLADNMLGGTSESWEASVARVYDVEAMEEAVRTAFREALPEDMAAPLLDFFTSDLGREVVTLEIEAREAMVDEDVEDAARERYRDLEGGDDVRLGLVEDFVEANDLVEQNVSGALNASFAFYNGLADGGALEMSESEMLSEIWSQEEDTRNDTTEWVHAYLLMAYGPLSEDELTRYVELSESEAGRALNRALFAGFNAMYNDISYAMGLAAASEMAATDL</sequence>
<dbReference type="STRING" id="93684.SAMN05421853_103346"/>
<evidence type="ECO:0000313" key="4">
    <source>
        <dbReference type="Proteomes" id="UP000243106"/>
    </source>
</evidence>
<keyword evidence="4" id="KW-1185">Reference proteome</keyword>
<dbReference type="AlphaFoldDB" id="A0A1I5XES7"/>
<evidence type="ECO:0000259" key="2">
    <source>
        <dbReference type="Pfam" id="PF09832"/>
    </source>
</evidence>
<name>A0A1I5XES7_9RHOB</name>
<dbReference type="RefSeq" id="WP_093010045.1">
    <property type="nucleotide sequence ID" value="NZ_FOXV01000003.1"/>
</dbReference>
<dbReference type="InterPro" id="IPR018637">
    <property type="entry name" value="DUF2059"/>
</dbReference>
<feature type="signal peptide" evidence="1">
    <location>
        <begin position="1"/>
        <end position="22"/>
    </location>
</feature>
<gene>
    <name evidence="3" type="ORF">SAMN05421853_103346</name>
</gene>
<reference evidence="4" key="1">
    <citation type="submission" date="2016-10" db="EMBL/GenBank/DDBJ databases">
        <authorList>
            <person name="Varghese N."/>
            <person name="Submissions S."/>
        </authorList>
    </citation>
    <scope>NUCLEOTIDE SEQUENCE [LARGE SCALE GENOMIC DNA]</scope>
    <source>
        <strain evidence="4">JCM 10271</strain>
    </source>
</reference>
<keyword evidence="1" id="KW-0732">Signal</keyword>
<feature type="chain" id="PRO_5017312182" description="DUF2059 domain-containing protein" evidence="1">
    <location>
        <begin position="23"/>
        <end position="268"/>
    </location>
</feature>
<proteinExistence type="predicted"/>
<evidence type="ECO:0000313" key="3">
    <source>
        <dbReference type="EMBL" id="SFQ30469.1"/>
    </source>
</evidence>
<accession>A0A1I5XES7</accession>
<feature type="domain" description="DUF2059" evidence="2">
    <location>
        <begin position="73"/>
        <end position="129"/>
    </location>
</feature>
<organism evidence="3 4">
    <name type="scientific">Roseivivax halotolerans</name>
    <dbReference type="NCBI Taxonomy" id="93684"/>
    <lineage>
        <taxon>Bacteria</taxon>
        <taxon>Pseudomonadati</taxon>
        <taxon>Pseudomonadota</taxon>
        <taxon>Alphaproteobacteria</taxon>
        <taxon>Rhodobacterales</taxon>
        <taxon>Roseobacteraceae</taxon>
        <taxon>Roseivivax</taxon>
    </lineage>
</organism>